<feature type="compositionally biased region" description="Polar residues" evidence="1">
    <location>
        <begin position="12"/>
        <end position="22"/>
    </location>
</feature>
<sequence length="573" mass="61637">MPQQPRRVQPHANASTFPISESGTAQPMAASFCSNSSSTSSTTFACSESVNFVQSGPAASMSEQPTSHEEASSRLIGSQSNPLAEASSHLYPSKTVGGIAEHLHATPIDSGNLTCHSLRLDGHEGPPSRTWNLSISAPHAFLQPNPPYQALDAACLCCFNSLEAFSQDLNDNPAEYSVSFVESHNGTAIKPQFSVHSALSDAPQAINGCQSFSASRANGNHVQFIAAHCPEQQLPTGPEYEVPIAGPSGMEYDLGFVGAWAADAALRGEIKLFYNSPFRVLVSATSLPGSLKLSSQPSPTCREPVYRYTREEVMHSDLNASSFRSVRNRLNQTPGVPATCVRYSPPNLHPVDRNSVIGNNQYMSSQSAIPEEVNARHHEPALVAVPIPCNFIDSPTPTSAIATSSLASYSPLRHLPAKAHFERALPAVAVSLLTYSLHSFEEIESVPSQPSHGKPSSTASSQITHSNPPTTPSRDDRHRFSVSYKDENGAPKDGSYEPGQLQGSHRSRSVKSQDSACLAWELSLSHCDCIHEGVYNSAQHTSQNTIDMGDGGMYTKMEYDLGFVGAWTEGEER</sequence>
<gene>
    <name evidence="2" type="ORF">BJ508DRAFT_327395</name>
</gene>
<reference evidence="2 3" key="1">
    <citation type="journal article" date="2018" name="Nat. Ecol. Evol.">
        <title>Pezizomycetes genomes reveal the molecular basis of ectomycorrhizal truffle lifestyle.</title>
        <authorList>
            <person name="Murat C."/>
            <person name="Payen T."/>
            <person name="Noel B."/>
            <person name="Kuo A."/>
            <person name="Morin E."/>
            <person name="Chen J."/>
            <person name="Kohler A."/>
            <person name="Krizsan K."/>
            <person name="Balestrini R."/>
            <person name="Da Silva C."/>
            <person name="Montanini B."/>
            <person name="Hainaut M."/>
            <person name="Levati E."/>
            <person name="Barry K.W."/>
            <person name="Belfiori B."/>
            <person name="Cichocki N."/>
            <person name="Clum A."/>
            <person name="Dockter R.B."/>
            <person name="Fauchery L."/>
            <person name="Guy J."/>
            <person name="Iotti M."/>
            <person name="Le Tacon F."/>
            <person name="Lindquist E.A."/>
            <person name="Lipzen A."/>
            <person name="Malagnac F."/>
            <person name="Mello A."/>
            <person name="Molinier V."/>
            <person name="Miyauchi S."/>
            <person name="Poulain J."/>
            <person name="Riccioni C."/>
            <person name="Rubini A."/>
            <person name="Sitrit Y."/>
            <person name="Splivallo R."/>
            <person name="Traeger S."/>
            <person name="Wang M."/>
            <person name="Zifcakova L."/>
            <person name="Wipf D."/>
            <person name="Zambonelli A."/>
            <person name="Paolocci F."/>
            <person name="Nowrousian M."/>
            <person name="Ottonello S."/>
            <person name="Baldrian P."/>
            <person name="Spatafora J.W."/>
            <person name="Henrissat B."/>
            <person name="Nagy L.G."/>
            <person name="Aury J.M."/>
            <person name="Wincker P."/>
            <person name="Grigoriev I.V."/>
            <person name="Bonfante P."/>
            <person name="Martin F.M."/>
        </authorList>
    </citation>
    <scope>NUCLEOTIDE SEQUENCE [LARGE SCALE GENOMIC DNA]</scope>
    <source>
        <strain evidence="2 3">RN42</strain>
    </source>
</reference>
<feature type="region of interest" description="Disordered" evidence="1">
    <location>
        <begin position="57"/>
        <end position="84"/>
    </location>
</feature>
<feature type="region of interest" description="Disordered" evidence="1">
    <location>
        <begin position="1"/>
        <end position="22"/>
    </location>
</feature>
<feature type="region of interest" description="Disordered" evidence="1">
    <location>
        <begin position="445"/>
        <end position="508"/>
    </location>
</feature>
<feature type="compositionally biased region" description="Basic and acidic residues" evidence="1">
    <location>
        <begin position="473"/>
        <end position="490"/>
    </location>
</feature>
<protein>
    <submittedName>
        <fullName evidence="2">Uncharacterized protein</fullName>
    </submittedName>
</protein>
<dbReference type="EMBL" id="ML119689">
    <property type="protein sequence ID" value="RPA80290.1"/>
    <property type="molecule type" value="Genomic_DNA"/>
</dbReference>
<keyword evidence="3" id="KW-1185">Reference proteome</keyword>
<accession>A0A3N4I837</accession>
<name>A0A3N4I837_ASCIM</name>
<dbReference type="Proteomes" id="UP000275078">
    <property type="component" value="Unassembled WGS sequence"/>
</dbReference>
<evidence type="ECO:0000313" key="3">
    <source>
        <dbReference type="Proteomes" id="UP000275078"/>
    </source>
</evidence>
<feature type="compositionally biased region" description="Polar residues" evidence="1">
    <location>
        <begin position="446"/>
        <end position="468"/>
    </location>
</feature>
<evidence type="ECO:0000256" key="1">
    <source>
        <dbReference type="SAM" id="MobiDB-lite"/>
    </source>
</evidence>
<proteinExistence type="predicted"/>
<evidence type="ECO:0000313" key="2">
    <source>
        <dbReference type="EMBL" id="RPA80290.1"/>
    </source>
</evidence>
<organism evidence="2 3">
    <name type="scientific">Ascobolus immersus RN42</name>
    <dbReference type="NCBI Taxonomy" id="1160509"/>
    <lineage>
        <taxon>Eukaryota</taxon>
        <taxon>Fungi</taxon>
        <taxon>Dikarya</taxon>
        <taxon>Ascomycota</taxon>
        <taxon>Pezizomycotina</taxon>
        <taxon>Pezizomycetes</taxon>
        <taxon>Pezizales</taxon>
        <taxon>Ascobolaceae</taxon>
        <taxon>Ascobolus</taxon>
    </lineage>
</organism>
<dbReference type="AlphaFoldDB" id="A0A3N4I837"/>